<keyword evidence="3" id="KW-1003">Cell membrane</keyword>
<evidence type="ECO:0000256" key="7">
    <source>
        <dbReference type="ARBA" id="ARBA00022989"/>
    </source>
</evidence>
<protein>
    <submittedName>
        <fullName evidence="13">Uncharacterized protein</fullName>
    </submittedName>
</protein>
<evidence type="ECO:0000256" key="5">
    <source>
        <dbReference type="ARBA" id="ARBA00022741"/>
    </source>
</evidence>
<feature type="transmembrane region" description="Helical" evidence="10">
    <location>
        <begin position="69"/>
        <end position="93"/>
    </location>
</feature>
<dbReference type="SUPFAM" id="SSF90123">
    <property type="entry name" value="ABC transporter transmembrane region"/>
    <property type="match status" value="1"/>
</dbReference>
<dbReference type="GeneID" id="17353718"/>
<dbReference type="InParanoid" id="E1ZIE1"/>
<dbReference type="eggNOG" id="KOG0058">
    <property type="taxonomic scope" value="Eukaryota"/>
</dbReference>
<evidence type="ECO:0000256" key="2">
    <source>
        <dbReference type="ARBA" id="ARBA00022448"/>
    </source>
</evidence>
<dbReference type="PROSITE" id="PS50929">
    <property type="entry name" value="ABC_TM1F"/>
    <property type="match status" value="1"/>
</dbReference>
<dbReference type="GO" id="GO:0005886">
    <property type="term" value="C:plasma membrane"/>
    <property type="evidence" value="ECO:0007669"/>
    <property type="project" value="UniProtKB-SubCell"/>
</dbReference>
<evidence type="ECO:0000256" key="9">
    <source>
        <dbReference type="SAM" id="MobiDB-lite"/>
    </source>
</evidence>
<evidence type="ECO:0000259" key="11">
    <source>
        <dbReference type="PROSITE" id="PS50893"/>
    </source>
</evidence>
<evidence type="ECO:0000256" key="4">
    <source>
        <dbReference type="ARBA" id="ARBA00022692"/>
    </source>
</evidence>
<dbReference type="GO" id="GO:0015421">
    <property type="term" value="F:ABC-type oligopeptide transporter activity"/>
    <property type="evidence" value="ECO:0007669"/>
    <property type="project" value="TreeGrafter"/>
</dbReference>
<feature type="domain" description="ABC transporter" evidence="11">
    <location>
        <begin position="346"/>
        <end position="582"/>
    </location>
</feature>
<dbReference type="Gene3D" id="3.40.50.300">
    <property type="entry name" value="P-loop containing nucleotide triphosphate hydrolases"/>
    <property type="match status" value="1"/>
</dbReference>
<dbReference type="PANTHER" id="PTHR43394:SF1">
    <property type="entry name" value="ATP-BINDING CASSETTE SUB-FAMILY B MEMBER 10, MITOCHONDRIAL"/>
    <property type="match status" value="1"/>
</dbReference>
<dbReference type="InterPro" id="IPR027417">
    <property type="entry name" value="P-loop_NTPase"/>
</dbReference>
<dbReference type="SUPFAM" id="SSF52540">
    <property type="entry name" value="P-loop containing nucleoside triphosphate hydrolases"/>
    <property type="match status" value="1"/>
</dbReference>
<proteinExistence type="predicted"/>
<evidence type="ECO:0000256" key="8">
    <source>
        <dbReference type="ARBA" id="ARBA00023136"/>
    </source>
</evidence>
<keyword evidence="4 10" id="KW-0812">Transmembrane</keyword>
<dbReference type="PROSITE" id="PS00211">
    <property type="entry name" value="ABC_TRANSPORTER_1"/>
    <property type="match status" value="1"/>
</dbReference>
<dbReference type="InterPro" id="IPR003593">
    <property type="entry name" value="AAA+_ATPase"/>
</dbReference>
<dbReference type="PROSITE" id="PS50893">
    <property type="entry name" value="ABC_TRANSPORTER_2"/>
    <property type="match status" value="1"/>
</dbReference>
<dbReference type="GO" id="GO:0016887">
    <property type="term" value="F:ATP hydrolysis activity"/>
    <property type="evidence" value="ECO:0007669"/>
    <property type="project" value="InterPro"/>
</dbReference>
<evidence type="ECO:0000256" key="6">
    <source>
        <dbReference type="ARBA" id="ARBA00022840"/>
    </source>
</evidence>
<dbReference type="InterPro" id="IPR039421">
    <property type="entry name" value="Type_1_exporter"/>
</dbReference>
<dbReference type="GO" id="GO:0005524">
    <property type="term" value="F:ATP binding"/>
    <property type="evidence" value="ECO:0007669"/>
    <property type="project" value="UniProtKB-KW"/>
</dbReference>
<feature type="transmembrane region" description="Helical" evidence="10">
    <location>
        <begin position="155"/>
        <end position="179"/>
    </location>
</feature>
<dbReference type="RefSeq" id="XP_005846244.1">
    <property type="nucleotide sequence ID" value="XM_005846182.1"/>
</dbReference>
<dbReference type="AlphaFoldDB" id="E1ZIE1"/>
<dbReference type="InterPro" id="IPR011527">
    <property type="entry name" value="ABC1_TM_dom"/>
</dbReference>
<evidence type="ECO:0000256" key="10">
    <source>
        <dbReference type="SAM" id="Phobius"/>
    </source>
</evidence>
<dbReference type="Pfam" id="PF00005">
    <property type="entry name" value="ABC_tran"/>
    <property type="match status" value="1"/>
</dbReference>
<evidence type="ECO:0000256" key="1">
    <source>
        <dbReference type="ARBA" id="ARBA00004651"/>
    </source>
</evidence>
<dbReference type="OrthoDB" id="6500128at2759"/>
<feature type="compositionally biased region" description="Low complexity" evidence="9">
    <location>
        <begin position="594"/>
        <end position="605"/>
    </location>
</feature>
<keyword evidence="7 10" id="KW-1133">Transmembrane helix</keyword>
<keyword evidence="6" id="KW-0067">ATP-binding</keyword>
<keyword evidence="14" id="KW-1185">Reference proteome</keyword>
<evidence type="ECO:0000259" key="12">
    <source>
        <dbReference type="PROSITE" id="PS50929"/>
    </source>
</evidence>
<evidence type="ECO:0000313" key="13">
    <source>
        <dbReference type="EMBL" id="EFN54142.1"/>
    </source>
</evidence>
<name>E1ZIE1_CHLVA</name>
<feature type="region of interest" description="Disordered" evidence="9">
    <location>
        <begin position="594"/>
        <end position="619"/>
    </location>
</feature>
<feature type="transmembrane region" description="Helical" evidence="10">
    <location>
        <begin position="27"/>
        <end position="49"/>
    </location>
</feature>
<dbReference type="KEGG" id="cvr:CHLNCDRAFT_36019"/>
<dbReference type="SMART" id="SM00382">
    <property type="entry name" value="AAA"/>
    <property type="match status" value="1"/>
</dbReference>
<dbReference type="Proteomes" id="UP000008141">
    <property type="component" value="Unassembled WGS sequence"/>
</dbReference>
<dbReference type="InterPro" id="IPR036640">
    <property type="entry name" value="ABC1_TM_sf"/>
</dbReference>
<dbReference type="InterPro" id="IPR017871">
    <property type="entry name" value="ABC_transporter-like_CS"/>
</dbReference>
<dbReference type="STRING" id="554065.E1ZIE1"/>
<accession>E1ZIE1</accession>
<dbReference type="Pfam" id="PF00664">
    <property type="entry name" value="ABC_membrane"/>
    <property type="match status" value="1"/>
</dbReference>
<organism evidence="14">
    <name type="scientific">Chlorella variabilis</name>
    <name type="common">Green alga</name>
    <dbReference type="NCBI Taxonomy" id="554065"/>
    <lineage>
        <taxon>Eukaryota</taxon>
        <taxon>Viridiplantae</taxon>
        <taxon>Chlorophyta</taxon>
        <taxon>core chlorophytes</taxon>
        <taxon>Trebouxiophyceae</taxon>
        <taxon>Chlorellales</taxon>
        <taxon>Chlorellaceae</taxon>
        <taxon>Chlorella clade</taxon>
        <taxon>Chlorella</taxon>
    </lineage>
</organism>
<dbReference type="EMBL" id="GL433848">
    <property type="protein sequence ID" value="EFN54142.1"/>
    <property type="molecule type" value="Genomic_DNA"/>
</dbReference>
<evidence type="ECO:0000256" key="3">
    <source>
        <dbReference type="ARBA" id="ARBA00022475"/>
    </source>
</evidence>
<dbReference type="FunFam" id="3.40.50.300:FF:000299">
    <property type="entry name" value="ABC transporter ATP-binding protein/permease"/>
    <property type="match status" value="1"/>
</dbReference>
<evidence type="ECO:0000313" key="14">
    <source>
        <dbReference type="Proteomes" id="UP000008141"/>
    </source>
</evidence>
<comment type="subcellular location">
    <subcellularLocation>
        <location evidence="1">Cell membrane</location>
        <topology evidence="1">Multi-pass membrane protein</topology>
    </subcellularLocation>
</comment>
<reference evidence="13 14" key="1">
    <citation type="journal article" date="2010" name="Plant Cell">
        <title>The Chlorella variabilis NC64A genome reveals adaptation to photosymbiosis, coevolution with viruses, and cryptic sex.</title>
        <authorList>
            <person name="Blanc G."/>
            <person name="Duncan G."/>
            <person name="Agarkova I."/>
            <person name="Borodovsky M."/>
            <person name="Gurnon J."/>
            <person name="Kuo A."/>
            <person name="Lindquist E."/>
            <person name="Lucas S."/>
            <person name="Pangilinan J."/>
            <person name="Polle J."/>
            <person name="Salamov A."/>
            <person name="Terry A."/>
            <person name="Yamada T."/>
            <person name="Dunigan D.D."/>
            <person name="Grigoriev I.V."/>
            <person name="Claverie J.M."/>
            <person name="Van Etten J.L."/>
        </authorList>
    </citation>
    <scope>NUCLEOTIDE SEQUENCE [LARGE SCALE GENOMIC DNA]</scope>
    <source>
        <strain evidence="13 14">NC64A</strain>
    </source>
</reference>
<dbReference type="Gene3D" id="1.20.1560.10">
    <property type="entry name" value="ABC transporter type 1, transmembrane domain"/>
    <property type="match status" value="1"/>
</dbReference>
<sequence length="619" mass="65522">MAPVPAAAVGLSLSELWQLLQHDRRRLVACIAVTFVSVATAVLVAPSLGRVVDIISRGSAATPRELGLAVGRLGAVYVVSNTCLAVALSLALGEGLAHRLRCRLFGALLSRDTLFFDQVRTGQMAAWLGQDVEVLQSTVAKLLGARGIRSAFETIGIIIVLFTLSWPLAVVLLVSAPLLTPLITRLSASIGAASKASQAAAANVSAAADEIVENMRVVKLFAQQQRELRRFDTLLNGAHQLALKVLRLQAVLDGSSRLRNTLCVLATLGLGAYMALHSAVSLGTCYSFFVFSFSFAFSLGNLTNTVGDVARAAGAINRAMQAMQQALGTDTPEAAAALPDGWRADIEFRGCKFSHPGWAGWTLQDISFRIPAGKTVALVGPSGEGKSTVASMLMGLYKPGQGEILVDGMPLSQLDMQWWRRQLGVVMQSPGLLTGRIADIIRYARPDASDAEVEWAARAAQADAFIAALPRGYQTVIGSGSGMELSGGQQQRLAIARALLARPRVLIFDEATSALDVETEQGVTQALEAAGKGVTSLIIAHRLSTVRRADVIVVVAEGRVVEQGTHEELMRRQGGCWTLANTAESNGQDLWDLPAPSVAAPPQAADEGEQPMAHELAAA</sequence>
<dbReference type="PANTHER" id="PTHR43394">
    <property type="entry name" value="ATP-DEPENDENT PERMEASE MDL1, MITOCHONDRIAL"/>
    <property type="match status" value="1"/>
</dbReference>
<gene>
    <name evidence="13" type="ORF">CHLNCDRAFT_36019</name>
</gene>
<keyword evidence="8 10" id="KW-0472">Membrane</keyword>
<feature type="domain" description="ABC transmembrane type-1" evidence="12">
    <location>
        <begin position="28"/>
        <end position="311"/>
    </location>
</feature>
<keyword evidence="2" id="KW-0813">Transport</keyword>
<dbReference type="InterPro" id="IPR003439">
    <property type="entry name" value="ABC_transporter-like_ATP-bd"/>
</dbReference>
<keyword evidence="5" id="KW-0547">Nucleotide-binding</keyword>